<dbReference type="InterPro" id="IPR026444">
    <property type="entry name" value="Secre_tail"/>
</dbReference>
<gene>
    <name evidence="3" type="ORF">N0B16_09820</name>
</gene>
<organism evidence="3 4">
    <name type="scientific">Chryseobacterium gilvum</name>
    <dbReference type="NCBI Taxonomy" id="2976534"/>
    <lineage>
        <taxon>Bacteria</taxon>
        <taxon>Pseudomonadati</taxon>
        <taxon>Bacteroidota</taxon>
        <taxon>Flavobacteriia</taxon>
        <taxon>Flavobacteriales</taxon>
        <taxon>Weeksellaceae</taxon>
        <taxon>Chryseobacterium group</taxon>
        <taxon>Chryseobacterium</taxon>
    </lineage>
</organism>
<evidence type="ECO:0000259" key="2">
    <source>
        <dbReference type="PROSITE" id="PS50853"/>
    </source>
</evidence>
<sequence length="615" mass="65161">MKQLYKLFLPLSQKSNYLKQAFLGFLFYLGNYQAVNAQVSAYSFAQTTGSYTNITGTALDTATGNTSATSLNSNVYPLTLPFNFIFNGTSYSAINVSTNGFITFGATAPSTTNTTPISSTAAYEGAISVFGRDISSVFDVNSTTGSISWTTTGTAPNREVVVQWKNFRPNSSTSITAVYTFSFQIRLKETSNIISMVYDAGGFQAGTTAVSGTVQIGLRGTTVADFNNRLNATTLEFINSTAGTASTSTQNFNTSNAIPGMPSSGLMYTWTPPTCWTPSGVNVTNITTTTAVANWVAPATIPSNGYDIYYSTSNTAPTSATTPNVSGVTALSASLSPLQPSTNYYLWVRSACSSADKSIWTPAASFATQCIALLGAYFEDFESYTGVGNGSSGGVLPTCWNNFGTAQGAHVSNSASSVISGTKTLYLWTSGTTYVANVALPPMSTLQSGDYRLKFDGKASVTAGGIIQLGYLDSANAFVQLTSFSVPTTGTVYNFSFDIPALPAGVNQLILKNPGTPANSLSIDNLSYELKTLGTSEAIGKNSLKIYPNPFSESITISDTENITSLMIINFSGRIVKVINNISSSINLSDLKTGAYLLNVQYKDNSKSSHKIIKK</sequence>
<comment type="caution">
    <text evidence="3">The sequence shown here is derived from an EMBL/GenBank/DDBJ whole genome shotgun (WGS) entry which is preliminary data.</text>
</comment>
<evidence type="ECO:0000313" key="4">
    <source>
        <dbReference type="Proteomes" id="UP001208114"/>
    </source>
</evidence>
<dbReference type="InterPro" id="IPR013783">
    <property type="entry name" value="Ig-like_fold"/>
</dbReference>
<evidence type="ECO:0000313" key="3">
    <source>
        <dbReference type="EMBL" id="MCU7614731.1"/>
    </source>
</evidence>
<dbReference type="InterPro" id="IPR036116">
    <property type="entry name" value="FN3_sf"/>
</dbReference>
<dbReference type="SUPFAM" id="SSF49265">
    <property type="entry name" value="Fibronectin type III"/>
    <property type="match status" value="1"/>
</dbReference>
<dbReference type="Pfam" id="PF18962">
    <property type="entry name" value="Por_Secre_tail"/>
    <property type="match status" value="1"/>
</dbReference>
<dbReference type="InterPro" id="IPR003961">
    <property type="entry name" value="FN3_dom"/>
</dbReference>
<dbReference type="CDD" id="cd00063">
    <property type="entry name" value="FN3"/>
    <property type="match status" value="1"/>
</dbReference>
<evidence type="ECO:0000256" key="1">
    <source>
        <dbReference type="ARBA" id="ARBA00022729"/>
    </source>
</evidence>
<dbReference type="EMBL" id="JAOTEN010000002">
    <property type="protein sequence ID" value="MCU7614731.1"/>
    <property type="molecule type" value="Genomic_DNA"/>
</dbReference>
<name>A0ABT2VXM2_9FLAO</name>
<keyword evidence="1" id="KW-0732">Signal</keyword>
<accession>A0ABT2VXM2</accession>
<dbReference type="RefSeq" id="WP_262990674.1">
    <property type="nucleotide sequence ID" value="NZ_JAOTEN010000002.1"/>
</dbReference>
<keyword evidence="4" id="KW-1185">Reference proteome</keyword>
<dbReference type="Proteomes" id="UP001208114">
    <property type="component" value="Unassembled WGS sequence"/>
</dbReference>
<proteinExistence type="predicted"/>
<feature type="domain" description="Fibronectin type-III" evidence="2">
    <location>
        <begin position="277"/>
        <end position="371"/>
    </location>
</feature>
<dbReference type="Pfam" id="PF00041">
    <property type="entry name" value="fn3"/>
    <property type="match status" value="1"/>
</dbReference>
<dbReference type="NCBIfam" id="TIGR04183">
    <property type="entry name" value="Por_Secre_tail"/>
    <property type="match status" value="1"/>
</dbReference>
<dbReference type="PROSITE" id="PS50853">
    <property type="entry name" value="FN3"/>
    <property type="match status" value="1"/>
</dbReference>
<protein>
    <submittedName>
        <fullName evidence="3">T9SS type A sorting domain-containing protein</fullName>
    </submittedName>
</protein>
<reference evidence="4" key="1">
    <citation type="submission" date="2023-07" db="EMBL/GenBank/DDBJ databases">
        <title>Chryseobacterium sp. GMJ5 Genome sequencing and assembly.</title>
        <authorList>
            <person name="Jung Y."/>
        </authorList>
    </citation>
    <scope>NUCLEOTIDE SEQUENCE [LARGE SCALE GENOMIC DNA]</scope>
    <source>
        <strain evidence="4">GMJ5</strain>
    </source>
</reference>
<dbReference type="Gene3D" id="2.60.40.10">
    <property type="entry name" value="Immunoglobulins"/>
    <property type="match status" value="1"/>
</dbReference>